<dbReference type="Pfam" id="PF13686">
    <property type="entry name" value="DrsE_2"/>
    <property type="match status" value="1"/>
</dbReference>
<dbReference type="OrthoDB" id="9802028at2"/>
<name>A0A559IZF3_9BACL</name>
<dbReference type="PANTHER" id="PTHR43429">
    <property type="entry name" value="PYRIDINE NUCLEOTIDE-DISULFIDE OXIDOREDUCTASE DOMAIN-CONTAINING"/>
    <property type="match status" value="1"/>
</dbReference>
<evidence type="ECO:0000256" key="6">
    <source>
        <dbReference type="ARBA" id="ARBA00023284"/>
    </source>
</evidence>
<comment type="similarity">
    <text evidence="2">Belongs to the class-III pyridine nucleotide-disulfide oxidoreductase family.</text>
</comment>
<dbReference type="GO" id="GO:0050451">
    <property type="term" value="F:CoA-disulfide reductase (NADPH) activity"/>
    <property type="evidence" value="ECO:0007669"/>
    <property type="project" value="UniProtKB-EC"/>
</dbReference>
<evidence type="ECO:0000256" key="2">
    <source>
        <dbReference type="ARBA" id="ARBA00009130"/>
    </source>
</evidence>
<dbReference type="RefSeq" id="WP_144989031.1">
    <property type="nucleotide sequence ID" value="NZ_VNJK01000001.1"/>
</dbReference>
<dbReference type="PANTHER" id="PTHR43429:SF1">
    <property type="entry name" value="NAD(P)H SULFUR OXIDOREDUCTASE (COA-DEPENDENT)"/>
    <property type="match status" value="1"/>
</dbReference>
<dbReference type="EC" id="1.8.1.14" evidence="9"/>
<dbReference type="InterPro" id="IPR036868">
    <property type="entry name" value="TusA-like_sf"/>
</dbReference>
<dbReference type="Pfam" id="PF00581">
    <property type="entry name" value="Rhodanese"/>
    <property type="match status" value="1"/>
</dbReference>
<feature type="compositionally biased region" description="Polar residues" evidence="7">
    <location>
        <begin position="560"/>
        <end position="570"/>
    </location>
</feature>
<dbReference type="SUPFAM" id="SSF51905">
    <property type="entry name" value="FAD/NAD(P)-binding domain"/>
    <property type="match status" value="1"/>
</dbReference>
<feature type="region of interest" description="Disordered" evidence="7">
    <location>
        <begin position="558"/>
        <end position="615"/>
    </location>
</feature>
<evidence type="ECO:0000256" key="3">
    <source>
        <dbReference type="ARBA" id="ARBA00022630"/>
    </source>
</evidence>
<dbReference type="Pfam" id="PF07992">
    <property type="entry name" value="Pyr_redox_2"/>
    <property type="match status" value="1"/>
</dbReference>
<evidence type="ECO:0000313" key="9">
    <source>
        <dbReference type="EMBL" id="TVX92987.1"/>
    </source>
</evidence>
<dbReference type="Gene3D" id="3.50.50.60">
    <property type="entry name" value="FAD/NAD(P)-binding domain"/>
    <property type="match status" value="2"/>
</dbReference>
<protein>
    <submittedName>
        <fullName evidence="9">CoA-disulfide reductase</fullName>
        <ecNumber evidence="9">1.8.1.14</ecNumber>
    </submittedName>
</protein>
<evidence type="ECO:0000256" key="5">
    <source>
        <dbReference type="ARBA" id="ARBA00023002"/>
    </source>
</evidence>
<evidence type="ECO:0000256" key="7">
    <source>
        <dbReference type="SAM" id="MobiDB-lite"/>
    </source>
</evidence>
<evidence type="ECO:0000256" key="4">
    <source>
        <dbReference type="ARBA" id="ARBA00022827"/>
    </source>
</evidence>
<dbReference type="Gene3D" id="3.30.110.40">
    <property type="entry name" value="TusA-like domain"/>
    <property type="match status" value="1"/>
</dbReference>
<comment type="caution">
    <text evidence="9">The sequence shown here is derived from an EMBL/GenBank/DDBJ whole genome shotgun (WGS) entry which is preliminary data.</text>
</comment>
<evidence type="ECO:0000313" key="10">
    <source>
        <dbReference type="Proteomes" id="UP000318102"/>
    </source>
</evidence>
<dbReference type="InterPro" id="IPR027396">
    <property type="entry name" value="DsrEFH-like"/>
</dbReference>
<dbReference type="SUPFAM" id="SSF55424">
    <property type="entry name" value="FAD/NAD-linked reductases, dimerisation (C-terminal) domain"/>
    <property type="match status" value="1"/>
</dbReference>
<proteinExistence type="inferred from homology"/>
<reference evidence="9 10" key="1">
    <citation type="submission" date="2019-07" db="EMBL/GenBank/DDBJ databases">
        <authorList>
            <person name="Kim J."/>
        </authorList>
    </citation>
    <scope>NUCLEOTIDE SEQUENCE [LARGE SCALE GENOMIC DNA]</scope>
    <source>
        <strain evidence="9 10">N4</strain>
    </source>
</reference>
<dbReference type="InterPro" id="IPR023753">
    <property type="entry name" value="FAD/NAD-binding_dom"/>
</dbReference>
<dbReference type="EMBL" id="VNJK01000001">
    <property type="protein sequence ID" value="TVX92987.1"/>
    <property type="molecule type" value="Genomic_DNA"/>
</dbReference>
<dbReference type="SUPFAM" id="SSF52821">
    <property type="entry name" value="Rhodanese/Cell cycle control phosphatase"/>
    <property type="match status" value="1"/>
</dbReference>
<keyword evidence="5 9" id="KW-0560">Oxidoreductase</keyword>
<dbReference type="Pfam" id="PF02852">
    <property type="entry name" value="Pyr_redox_dim"/>
    <property type="match status" value="1"/>
</dbReference>
<feature type="domain" description="Rhodanese" evidence="8">
    <location>
        <begin position="472"/>
        <end position="559"/>
    </location>
</feature>
<keyword evidence="6" id="KW-0676">Redox-active center</keyword>
<dbReference type="SUPFAM" id="SSF75169">
    <property type="entry name" value="DsrEFH-like"/>
    <property type="match status" value="1"/>
</dbReference>
<dbReference type="InterPro" id="IPR004099">
    <property type="entry name" value="Pyr_nucl-diS_OxRdtase_dimer"/>
</dbReference>
<gene>
    <name evidence="9" type="ORF">FPZ44_07900</name>
</gene>
<dbReference type="Pfam" id="PF01206">
    <property type="entry name" value="TusA"/>
    <property type="match status" value="1"/>
</dbReference>
<dbReference type="Proteomes" id="UP000318102">
    <property type="component" value="Unassembled WGS sequence"/>
</dbReference>
<dbReference type="CDD" id="cd01524">
    <property type="entry name" value="RHOD_Pyr_redox"/>
    <property type="match status" value="1"/>
</dbReference>
<dbReference type="InterPro" id="IPR001763">
    <property type="entry name" value="Rhodanese-like_dom"/>
</dbReference>
<evidence type="ECO:0000256" key="1">
    <source>
        <dbReference type="ARBA" id="ARBA00001974"/>
    </source>
</evidence>
<organism evidence="9 10">
    <name type="scientific">Paenibacillus agilis</name>
    <dbReference type="NCBI Taxonomy" id="3020863"/>
    <lineage>
        <taxon>Bacteria</taxon>
        <taxon>Bacillati</taxon>
        <taxon>Bacillota</taxon>
        <taxon>Bacilli</taxon>
        <taxon>Bacillales</taxon>
        <taxon>Paenibacillaceae</taxon>
        <taxon>Paenibacillus</taxon>
    </lineage>
</organism>
<dbReference type="InterPro" id="IPR032836">
    <property type="entry name" value="DsrE2-like"/>
</dbReference>
<evidence type="ECO:0000259" key="8">
    <source>
        <dbReference type="PROSITE" id="PS50206"/>
    </source>
</evidence>
<dbReference type="InterPro" id="IPR050260">
    <property type="entry name" value="FAD-bd_OxRdtase"/>
</dbReference>
<dbReference type="Gene3D" id="3.40.250.10">
    <property type="entry name" value="Rhodanese-like domain"/>
    <property type="match status" value="1"/>
</dbReference>
<keyword evidence="4" id="KW-0274">FAD</keyword>
<sequence length="868" mass="94469">MNQSQKNQARTIVIVGGVAGGASAAARLRRLNEKDNIILLERGEHISFANCGLPYYIGGAIQQRSKLLVQTVKGMSERFQMDIRNWSEAVRIDRDRKVLEIRRVQDGTVYEQSYDILILSPGAKPIRPDIPGIEDTKALFTLRNIPDTDRIKAYVDEQQPKRAVVIGGGFIGVEMAENLRERGLEVTMIERGNQVMNPIDEEMAVIVHQHMRAHGVELLLGEGVSAFENEGKSVVCESGRRVDTDMIVLAIGVQPENELAKEAGLELGQRGAIRVNEQLQTSDPSIYALGDAIEVKDRVNGQPTYVPLAWGANRQGRLVADIIQGRPARYEGAYGSSIAKVFQLTVASTGNNEKTLKRLSIPYRVVHTHPVSHAGYYPGAAAISLKLIFSPEDGRILGAQGVGADGVDKRIDVLATAIRGGLTVYDLSDLELCYAPPYSSAKDPVNMLGYIASNMMDELVDTVQWHEVDDLIASGALVIDVREPLEVQAGNIPGSTNISLNDLRQAHHTLPKDQPIYVSCQVGLRGYIASRMLEQYGFKVYNVDGGYKTYSYMRKEKDATQSNQSGSNSEGAHMAAAPKLDTKGESSHQVGADSPTVNVSSSQGEAASPSGQMTAPKQVIDARGLQCPGPIVQLYQAVERADEGDIIEIKATDPGFASDVKQWTEKTGNTMLHAENVNHELVAYVQKGQSPRPDSAEINSTKLAPTSSQIAEKNNATLVVFSGDLDKAIASFIIATGAAAMGKQVTMFFTFWGLNMLKRKHAAQTDKDMFGKMFGMMMPKSADSLPLSKMNFAGIGPKMIQNVMKRNNVDDLETMIRNAQQLGVKFVACTMSMELMGIEHQELIDGVELGGVATYLGDAEDAGLNLFI</sequence>
<dbReference type="NCBIfam" id="NF010037">
    <property type="entry name" value="PRK13512.1"/>
    <property type="match status" value="1"/>
</dbReference>
<feature type="compositionally biased region" description="Polar residues" evidence="7">
    <location>
        <begin position="595"/>
        <end position="615"/>
    </location>
</feature>
<keyword evidence="10" id="KW-1185">Reference proteome</keyword>
<accession>A0A559IZF3</accession>
<dbReference type="InterPro" id="IPR036188">
    <property type="entry name" value="FAD/NAD-bd_sf"/>
</dbReference>
<dbReference type="SUPFAM" id="SSF64307">
    <property type="entry name" value="SirA-like"/>
    <property type="match status" value="1"/>
</dbReference>
<dbReference type="InterPro" id="IPR036873">
    <property type="entry name" value="Rhodanese-like_dom_sf"/>
</dbReference>
<dbReference type="AlphaFoldDB" id="A0A559IZF3"/>
<dbReference type="Gene3D" id="3.40.1260.10">
    <property type="entry name" value="DsrEFH-like"/>
    <property type="match status" value="1"/>
</dbReference>
<comment type="cofactor">
    <cofactor evidence="1">
        <name>FAD</name>
        <dbReference type="ChEBI" id="CHEBI:57692"/>
    </cofactor>
</comment>
<dbReference type="InterPro" id="IPR016156">
    <property type="entry name" value="FAD/NAD-linked_Rdtase_dimer_sf"/>
</dbReference>
<dbReference type="PROSITE" id="PS01148">
    <property type="entry name" value="UPF0033"/>
    <property type="match status" value="1"/>
</dbReference>
<dbReference type="SMART" id="SM00450">
    <property type="entry name" value="RHOD"/>
    <property type="match status" value="1"/>
</dbReference>
<dbReference type="InterPro" id="IPR001455">
    <property type="entry name" value="TusA-like"/>
</dbReference>
<dbReference type="PRINTS" id="PR00411">
    <property type="entry name" value="PNDRDTASEI"/>
</dbReference>
<keyword evidence="3" id="KW-0285">Flavoprotein</keyword>
<dbReference type="PRINTS" id="PR00368">
    <property type="entry name" value="FADPNR"/>
</dbReference>
<dbReference type="PROSITE" id="PS50206">
    <property type="entry name" value="RHODANESE_3"/>
    <property type="match status" value="1"/>
</dbReference>